<evidence type="ECO:0000256" key="5">
    <source>
        <dbReference type="SAM" id="MobiDB-lite"/>
    </source>
</evidence>
<dbReference type="Proteomes" id="UP000324585">
    <property type="component" value="Unassembled WGS sequence"/>
</dbReference>
<accession>A0A5J4YH46</accession>
<dbReference type="SMART" id="SM00297">
    <property type="entry name" value="BROMO"/>
    <property type="match status" value="1"/>
</dbReference>
<dbReference type="InterPro" id="IPR001487">
    <property type="entry name" value="Bromodomain"/>
</dbReference>
<gene>
    <name evidence="8" type="ORF">FVE85_1283</name>
</gene>
<dbReference type="SUPFAM" id="SSF47370">
    <property type="entry name" value="Bromodomain"/>
    <property type="match status" value="1"/>
</dbReference>
<dbReference type="Pfam" id="PF00439">
    <property type="entry name" value="Bromodomain"/>
    <property type="match status" value="1"/>
</dbReference>
<feature type="compositionally biased region" description="Low complexity" evidence="5">
    <location>
        <begin position="154"/>
        <end position="171"/>
    </location>
</feature>
<feature type="region of interest" description="Disordered" evidence="5">
    <location>
        <begin position="545"/>
        <end position="609"/>
    </location>
</feature>
<dbReference type="InterPro" id="IPR027353">
    <property type="entry name" value="NET_dom"/>
</dbReference>
<feature type="compositionally biased region" description="Pro residues" evidence="5">
    <location>
        <begin position="183"/>
        <end position="192"/>
    </location>
</feature>
<proteinExistence type="predicted"/>
<dbReference type="EMBL" id="VRMN01000018">
    <property type="protein sequence ID" value="KAA8490836.1"/>
    <property type="molecule type" value="Genomic_DNA"/>
</dbReference>
<dbReference type="PANTHER" id="PTHR45926">
    <property type="entry name" value="OSJNBA0053K19.4 PROTEIN"/>
    <property type="match status" value="1"/>
</dbReference>
<dbReference type="PRINTS" id="PR00503">
    <property type="entry name" value="BROMODOMAIN"/>
</dbReference>
<feature type="compositionally biased region" description="Basic and acidic residues" evidence="5">
    <location>
        <begin position="380"/>
        <end position="389"/>
    </location>
</feature>
<keyword evidence="2 4" id="KW-0103">Bromodomain</keyword>
<dbReference type="OrthoDB" id="6110at2759"/>
<feature type="compositionally biased region" description="Low complexity" evidence="5">
    <location>
        <begin position="560"/>
        <end position="609"/>
    </location>
</feature>
<feature type="domain" description="Bromo" evidence="6">
    <location>
        <begin position="212"/>
        <end position="303"/>
    </location>
</feature>
<dbReference type="AlphaFoldDB" id="A0A5J4YH46"/>
<dbReference type="Pfam" id="PF17035">
    <property type="entry name" value="BET"/>
    <property type="match status" value="1"/>
</dbReference>
<sequence length="609" mass="67740">MVEHRGAPATLPAGFVDVTDKPAAAALHELPQLISEGVNVVVPAPGEELKLGRGKDVGACGVAEHSDEPSEPIAKRRRELLSKLRELDTCQLRLVVEQDVFRLTQDRLRRMGQRNKDVKWYLEPVRGAINDPSFVRERDASRAGSPLPHRTSGRLRSPSPRLRNSPTLLSPGSPFPFAAEVEPMPPPKPKTVPPGSKRVRYQFCLRLVREFMRNKECVPFMAPITELWPVEALPGYFDTVKKCMDLRTVRENLEAGVYACDSEELNPETGELGRDFDYAAYAEDMRTIFRNAMLYNKPGDLYYETARKLLDLFEHRFLNLPEVDAIVEQKSSSHHRNRNRKGPRGFRDDESRPRSSTSHRVSRPKLDIGSGKKEKVPRKSGKDEKMTPHEVREFLAQLTSQKLTLESMRALPAGSPRWSPLATPKITQVTPMNYEEKRRLSENIQRLQTLMEDKLAKLIQIASNRAGQAEVNQNEEIELDIDKLDDLTLREMEAYADGVLARRKGALKKKTLAQVLSQIDHYENLLARKLGADVNDDTFRREQGLAARSSEQPQAPAAFEDTSSSSSGSSSGSESGSSSGSDTGSDLESGSNSSSGSSSTGSNSAPQSP</sequence>
<evidence type="ECO:0000313" key="9">
    <source>
        <dbReference type="Proteomes" id="UP000324585"/>
    </source>
</evidence>
<dbReference type="OMA" id="HEDGWIF"/>
<feature type="domain" description="NET" evidence="7">
    <location>
        <begin position="422"/>
        <end position="507"/>
    </location>
</feature>
<evidence type="ECO:0000256" key="3">
    <source>
        <dbReference type="ARBA" id="ARBA00023163"/>
    </source>
</evidence>
<evidence type="ECO:0000313" key="8">
    <source>
        <dbReference type="EMBL" id="KAA8490836.1"/>
    </source>
</evidence>
<feature type="compositionally biased region" description="Basic and acidic residues" evidence="5">
    <location>
        <begin position="364"/>
        <end position="374"/>
    </location>
</feature>
<evidence type="ECO:0000256" key="2">
    <source>
        <dbReference type="ARBA" id="ARBA00023117"/>
    </source>
</evidence>
<keyword evidence="9" id="KW-1185">Reference proteome</keyword>
<dbReference type="Gene3D" id="1.20.1270.220">
    <property type="match status" value="1"/>
</dbReference>
<dbReference type="Gene3D" id="1.20.920.10">
    <property type="entry name" value="Bromodomain-like"/>
    <property type="match status" value="1"/>
</dbReference>
<evidence type="ECO:0000256" key="4">
    <source>
        <dbReference type="PROSITE-ProRule" id="PRU00035"/>
    </source>
</evidence>
<evidence type="ECO:0000259" key="6">
    <source>
        <dbReference type="PROSITE" id="PS50014"/>
    </source>
</evidence>
<reference evidence="9" key="1">
    <citation type="journal article" date="2019" name="Nat. Commun.">
        <title>Expansion of phycobilisome linker gene families in mesophilic red algae.</title>
        <authorList>
            <person name="Lee J."/>
            <person name="Kim D."/>
            <person name="Bhattacharya D."/>
            <person name="Yoon H.S."/>
        </authorList>
    </citation>
    <scope>NUCLEOTIDE SEQUENCE [LARGE SCALE GENOMIC DNA]</scope>
    <source>
        <strain evidence="9">CCMP 1328</strain>
    </source>
</reference>
<dbReference type="PROSITE" id="PS51525">
    <property type="entry name" value="NET"/>
    <property type="match status" value="1"/>
</dbReference>
<evidence type="ECO:0000256" key="1">
    <source>
        <dbReference type="ARBA" id="ARBA00023015"/>
    </source>
</evidence>
<dbReference type="InterPro" id="IPR038336">
    <property type="entry name" value="NET_sf"/>
</dbReference>
<feature type="region of interest" description="Disordered" evidence="5">
    <location>
        <begin position="329"/>
        <end position="389"/>
    </location>
</feature>
<dbReference type="InterPro" id="IPR036427">
    <property type="entry name" value="Bromodomain-like_sf"/>
</dbReference>
<name>A0A5J4YH46_PORPP</name>
<keyword evidence="1" id="KW-0805">Transcription regulation</keyword>
<dbReference type="PROSITE" id="PS50014">
    <property type="entry name" value="BROMODOMAIN_2"/>
    <property type="match status" value="1"/>
</dbReference>
<feature type="region of interest" description="Disordered" evidence="5">
    <location>
        <begin position="133"/>
        <end position="194"/>
    </location>
</feature>
<evidence type="ECO:0000259" key="7">
    <source>
        <dbReference type="PROSITE" id="PS51525"/>
    </source>
</evidence>
<keyword evidence="3" id="KW-0804">Transcription</keyword>
<organism evidence="8 9">
    <name type="scientific">Porphyridium purpureum</name>
    <name type="common">Red alga</name>
    <name type="synonym">Porphyridium cruentum</name>
    <dbReference type="NCBI Taxonomy" id="35688"/>
    <lineage>
        <taxon>Eukaryota</taxon>
        <taxon>Rhodophyta</taxon>
        <taxon>Bangiophyceae</taxon>
        <taxon>Porphyridiales</taxon>
        <taxon>Porphyridiaceae</taxon>
        <taxon>Porphyridium</taxon>
    </lineage>
</organism>
<feature type="compositionally biased region" description="Basic residues" evidence="5">
    <location>
        <begin position="332"/>
        <end position="344"/>
    </location>
</feature>
<protein>
    <submittedName>
        <fullName evidence="8">Bromodomain testis-specific protein</fullName>
    </submittedName>
</protein>
<comment type="caution">
    <text evidence="8">The sequence shown here is derived from an EMBL/GenBank/DDBJ whole genome shotgun (WGS) entry which is preliminary data.</text>
</comment>